<accession>A0A0C5V0H3</accession>
<evidence type="ECO:0000313" key="3">
    <source>
        <dbReference type="Proteomes" id="UP000032266"/>
    </source>
</evidence>
<gene>
    <name evidence="2" type="ORF">YC6258_01015</name>
</gene>
<dbReference type="AlphaFoldDB" id="A0A0C5V0H3"/>
<dbReference type="HOGENOM" id="CLU_147302_0_0_6"/>
<organism evidence="2 3">
    <name type="scientific">Gynuella sunshinyii YC6258</name>
    <dbReference type="NCBI Taxonomy" id="1445510"/>
    <lineage>
        <taxon>Bacteria</taxon>
        <taxon>Pseudomonadati</taxon>
        <taxon>Pseudomonadota</taxon>
        <taxon>Gammaproteobacteria</taxon>
        <taxon>Oceanospirillales</taxon>
        <taxon>Saccharospirillaceae</taxon>
        <taxon>Gynuella</taxon>
    </lineage>
</organism>
<dbReference type="KEGG" id="gsn:YC6258_01015"/>
<dbReference type="EMBL" id="CP007142">
    <property type="protein sequence ID" value="AJQ93065.1"/>
    <property type="molecule type" value="Genomic_DNA"/>
</dbReference>
<evidence type="ECO:0000313" key="2">
    <source>
        <dbReference type="EMBL" id="AJQ93065.1"/>
    </source>
</evidence>
<keyword evidence="3" id="KW-1185">Reference proteome</keyword>
<feature type="transmembrane region" description="Helical" evidence="1">
    <location>
        <begin position="87"/>
        <end position="105"/>
    </location>
</feature>
<dbReference type="OrthoDB" id="6196761at2"/>
<dbReference type="STRING" id="1445510.YC6258_01015"/>
<proteinExistence type="predicted"/>
<dbReference type="Proteomes" id="UP000032266">
    <property type="component" value="Chromosome"/>
</dbReference>
<reference evidence="2 3" key="1">
    <citation type="submission" date="2014-01" db="EMBL/GenBank/DDBJ databases">
        <title>Full genme sequencing of cellulolytic bacterium Gynuella sunshinyii YC6258T gen. nov., sp. nov.</title>
        <authorList>
            <person name="Khan H."/>
            <person name="Chung E.J."/>
            <person name="Chung Y.R."/>
        </authorList>
    </citation>
    <scope>NUCLEOTIDE SEQUENCE [LARGE SCALE GENOMIC DNA]</scope>
    <source>
        <strain evidence="2 3">YC6258</strain>
    </source>
</reference>
<evidence type="ECO:0008006" key="4">
    <source>
        <dbReference type="Google" id="ProtNLM"/>
    </source>
</evidence>
<evidence type="ECO:0000256" key="1">
    <source>
        <dbReference type="SAM" id="Phobius"/>
    </source>
</evidence>
<feature type="transmembrane region" description="Helical" evidence="1">
    <location>
        <begin position="20"/>
        <end position="40"/>
    </location>
</feature>
<name>A0A0C5V0H3_9GAMM</name>
<protein>
    <recommendedName>
        <fullName evidence="4">DUF3392 domain-containing protein</fullName>
    </recommendedName>
</protein>
<keyword evidence="1" id="KW-0812">Transmembrane</keyword>
<sequence>MPAFLTNLMIDFSHWLRPWMPQLCMAVIASLLVIYGNNINRAVKQLVQGSHFIIRTAVFVLLCAVGYGMATVLLAPLLLKLLLNLGAQWYGLVIVLIFIVIGMLAQKHNYQ</sequence>
<keyword evidence="1" id="KW-0472">Membrane</keyword>
<dbReference type="RefSeq" id="WP_044615970.1">
    <property type="nucleotide sequence ID" value="NZ_CP007142.1"/>
</dbReference>
<keyword evidence="1" id="KW-1133">Transmembrane helix</keyword>
<dbReference type="InterPro" id="IPR021813">
    <property type="entry name" value="DUF3392"/>
</dbReference>
<feature type="transmembrane region" description="Helical" evidence="1">
    <location>
        <begin position="52"/>
        <end position="75"/>
    </location>
</feature>
<dbReference type="Pfam" id="PF11872">
    <property type="entry name" value="DUF3392"/>
    <property type="match status" value="1"/>
</dbReference>